<accession>A0A4R5LKH6</accession>
<dbReference type="GO" id="GO:0043565">
    <property type="term" value="F:sequence-specific DNA binding"/>
    <property type="evidence" value="ECO:0007669"/>
    <property type="project" value="InterPro"/>
</dbReference>
<dbReference type="AlphaFoldDB" id="A0A4R5LKH6"/>
<gene>
    <name evidence="2" type="ORF">E1N52_06000</name>
</gene>
<dbReference type="Gene3D" id="1.10.10.60">
    <property type="entry name" value="Homeodomain-like"/>
    <property type="match status" value="1"/>
</dbReference>
<feature type="domain" description="HTH araC/xylS-type" evidence="1">
    <location>
        <begin position="221"/>
        <end position="298"/>
    </location>
</feature>
<dbReference type="EMBL" id="SMOD01000003">
    <property type="protein sequence ID" value="TDG10054.1"/>
    <property type="molecule type" value="Genomic_DNA"/>
</dbReference>
<evidence type="ECO:0000259" key="1">
    <source>
        <dbReference type="PROSITE" id="PS01124"/>
    </source>
</evidence>
<evidence type="ECO:0000313" key="2">
    <source>
        <dbReference type="EMBL" id="TDG10054.1"/>
    </source>
</evidence>
<dbReference type="InterPro" id="IPR018060">
    <property type="entry name" value="HTH_AraC"/>
</dbReference>
<evidence type="ECO:0000313" key="3">
    <source>
        <dbReference type="Proteomes" id="UP000295606"/>
    </source>
</evidence>
<proteinExistence type="predicted"/>
<comment type="caution">
    <text evidence="2">The sequence shown here is derived from an EMBL/GenBank/DDBJ whole genome shotgun (WGS) entry which is preliminary data.</text>
</comment>
<name>A0A4R5LKH6_9BURK</name>
<dbReference type="Proteomes" id="UP000295606">
    <property type="component" value="Unassembled WGS sequence"/>
</dbReference>
<dbReference type="RefSeq" id="WP_133181082.1">
    <property type="nucleotide sequence ID" value="NZ_SMOD01000003.1"/>
</dbReference>
<dbReference type="PROSITE" id="PS01124">
    <property type="entry name" value="HTH_ARAC_FAMILY_2"/>
    <property type="match status" value="1"/>
</dbReference>
<sequence length="312" mass="34903">MSTATPPSSIACPDRWARAPRAFCGAERPHARLYPPPAALAEAIVAVACRDTRGFDLNDAQRLSHFPASPLVCLSWYRELDAGLVESTANGPLWRPFGTAFTLSGSQSQPTTSWAPTTGFGGMVCFNADAAKALFDLDLAVVHDRFLCAHETLGREWLPLLDALLCTADDAQTLAVLEHHLAPRWNAVRGYRSSVATLREAGRWWVGRLAWQAREWGHTHSARQVERRIKAYSGRSLREWHSLVKAEGAYFAATERLANGQSFDWAAFAQDEGFADQAHLSRTTRRMTGFSPTDFAQRYVEDESFWMYRLWV</sequence>
<organism evidence="2 3">
    <name type="scientific">Paraburkholderia guartelaensis</name>
    <dbReference type="NCBI Taxonomy" id="2546446"/>
    <lineage>
        <taxon>Bacteria</taxon>
        <taxon>Pseudomonadati</taxon>
        <taxon>Pseudomonadota</taxon>
        <taxon>Betaproteobacteria</taxon>
        <taxon>Burkholderiales</taxon>
        <taxon>Burkholderiaceae</taxon>
        <taxon>Paraburkholderia</taxon>
    </lineage>
</organism>
<protein>
    <submittedName>
        <fullName evidence="2">AraC family transcriptional regulator</fullName>
    </submittedName>
</protein>
<reference evidence="2 3" key="1">
    <citation type="submission" date="2019-03" db="EMBL/GenBank/DDBJ databases">
        <title>Paraburkholderia sp. isolated from native Mimosa gymnas in Guartela State Park, Brazil.</title>
        <authorList>
            <person name="Paulitsch F."/>
            <person name="Hungria M."/>
            <person name="Delamuta J.R.M."/>
            <person name="Ribeiro R.A."/>
            <person name="Dall'Agnol R."/>
            <person name="Silva J.S.B."/>
        </authorList>
    </citation>
    <scope>NUCLEOTIDE SEQUENCE [LARGE SCALE GENOMIC DNA]</scope>
    <source>
        <strain evidence="2 3">CNPSo 3008</strain>
    </source>
</reference>
<dbReference type="GO" id="GO:0003700">
    <property type="term" value="F:DNA-binding transcription factor activity"/>
    <property type="evidence" value="ECO:0007669"/>
    <property type="project" value="InterPro"/>
</dbReference>
<dbReference type="OrthoDB" id="2559672at2"/>